<dbReference type="InterPro" id="IPR029044">
    <property type="entry name" value="Nucleotide-diphossugar_trans"/>
</dbReference>
<accession>A0A5B8CSM9</accession>
<dbReference type="RefSeq" id="WP_140003629.1">
    <property type="nucleotide sequence ID" value="NZ_CP040946.1"/>
</dbReference>
<dbReference type="EMBL" id="CP040946">
    <property type="protein sequence ID" value="QDC44297.1"/>
    <property type="molecule type" value="Genomic_DNA"/>
</dbReference>
<dbReference type="Gene3D" id="3.90.550.10">
    <property type="entry name" value="Spore Coat Polysaccharide Biosynthesis Protein SpsA, Chain A"/>
    <property type="match status" value="1"/>
</dbReference>
<dbReference type="PANTHER" id="PTHR43179:SF7">
    <property type="entry name" value="RHAMNOSYLTRANSFERASE WBBL"/>
    <property type="match status" value="1"/>
</dbReference>
<dbReference type="Proteomes" id="UP000311008">
    <property type="component" value="Chromosome"/>
</dbReference>
<evidence type="ECO:0000313" key="2">
    <source>
        <dbReference type="Proteomes" id="UP000311008"/>
    </source>
</evidence>
<sequence length="235" mass="27182">MVVELCNQLLRHPEIAQVILTLNVEETVVFPVSKKILLIRNTTPKGFASNHNAAFLKCKTKYFVVLNPDVELCSGIFSELTACMLMANAKLIAPLVTSSTGQIEDSVRHFPTVINLIMKAFGKDISRYPVYLDKDYIYPDWVAGMFMMFDSVSFAAVGGFDEAFFLYYEDVDICLRFWKSQYPIAVSQRNRIVHNAHRESRKKIRFMIWHLSSLIRYFYKHVFRLPIASYVRSKN</sequence>
<dbReference type="GO" id="GO:0016740">
    <property type="term" value="F:transferase activity"/>
    <property type="evidence" value="ECO:0007669"/>
    <property type="project" value="UniProtKB-KW"/>
</dbReference>
<dbReference type="OrthoDB" id="9771846at2"/>
<evidence type="ECO:0000313" key="1">
    <source>
        <dbReference type="EMBL" id="QDC44297.1"/>
    </source>
</evidence>
<keyword evidence="1" id="KW-0808">Transferase</keyword>
<gene>
    <name evidence="1" type="ORF">FIU01_07025</name>
</gene>
<protein>
    <submittedName>
        <fullName evidence="1">Glycosyltransferase family 2 protein</fullName>
    </submittedName>
</protein>
<organism evidence="1 2">
    <name type="scientific">Methylophilus medardicus</name>
    <dbReference type="NCBI Taxonomy" id="2588534"/>
    <lineage>
        <taxon>Bacteria</taxon>
        <taxon>Pseudomonadati</taxon>
        <taxon>Pseudomonadota</taxon>
        <taxon>Betaproteobacteria</taxon>
        <taxon>Nitrosomonadales</taxon>
        <taxon>Methylophilaceae</taxon>
        <taxon>Methylophilus</taxon>
    </lineage>
</organism>
<proteinExistence type="predicted"/>
<dbReference type="AlphaFoldDB" id="A0A5B8CSM9"/>
<dbReference type="KEGG" id="mmec:FIU01_07025"/>
<dbReference type="SUPFAM" id="SSF53448">
    <property type="entry name" value="Nucleotide-diphospho-sugar transferases"/>
    <property type="match status" value="1"/>
</dbReference>
<name>A0A5B8CSM9_9PROT</name>
<dbReference type="PANTHER" id="PTHR43179">
    <property type="entry name" value="RHAMNOSYLTRANSFERASE WBBL"/>
    <property type="match status" value="1"/>
</dbReference>
<keyword evidence="2" id="KW-1185">Reference proteome</keyword>
<reference evidence="2" key="1">
    <citation type="journal article" date="2019" name="ISME J.">
        <title>Evolution in action: habitat transition from sediment to the pelagial leads to genome streamlining in Methylophilaceae.</title>
        <authorList>
            <person name="Salcher M."/>
            <person name="Schaefle D."/>
            <person name="Kaspar M."/>
            <person name="Neuenschwander S.M."/>
            <person name="Ghai R."/>
        </authorList>
    </citation>
    <scope>NUCLEOTIDE SEQUENCE [LARGE SCALE GENOMIC DNA]</scope>
    <source>
        <strain evidence="2">MMS-M-51</strain>
    </source>
</reference>